<gene>
    <name evidence="1" type="ORF">FA13DRAFT_1091451</name>
</gene>
<accession>A0A4Y7TS04</accession>
<organism evidence="1 2">
    <name type="scientific">Coprinellus micaceus</name>
    <name type="common">Glistening ink-cap mushroom</name>
    <name type="synonym">Coprinus micaceus</name>
    <dbReference type="NCBI Taxonomy" id="71717"/>
    <lineage>
        <taxon>Eukaryota</taxon>
        <taxon>Fungi</taxon>
        <taxon>Dikarya</taxon>
        <taxon>Basidiomycota</taxon>
        <taxon>Agaricomycotina</taxon>
        <taxon>Agaricomycetes</taxon>
        <taxon>Agaricomycetidae</taxon>
        <taxon>Agaricales</taxon>
        <taxon>Agaricineae</taxon>
        <taxon>Psathyrellaceae</taxon>
        <taxon>Coprinellus</taxon>
    </lineage>
</organism>
<protein>
    <submittedName>
        <fullName evidence="1">Uncharacterized protein</fullName>
    </submittedName>
</protein>
<dbReference type="EMBL" id="QPFP01000005">
    <property type="protein sequence ID" value="TEB36967.1"/>
    <property type="molecule type" value="Genomic_DNA"/>
</dbReference>
<sequence>MMHGQERDLGWCVCTLDRPSGARAVVAAPYPYDLSHSEWYYPEFRLCPLPPSLRLPPSRPSSIAASNIQFISSVPFGIIIDDYFTSRTLLSSNLVSSDLSKPSFSFLDSGEIPPHRRFSIVIPANRRYASTSTYLSLGRRSRSPRLALLPRFLGTSFRATYRCAFFLPCPLLPFLSRFLSTCFISEYERFSHTCFECAPCYAFISSVTPYTLTLPPQPHPIPGRYPRSFPRLSAFHDPCVRYLRTSFLTP</sequence>
<reference evidence="1 2" key="1">
    <citation type="journal article" date="2019" name="Nat. Ecol. Evol.">
        <title>Megaphylogeny resolves global patterns of mushroom evolution.</title>
        <authorList>
            <person name="Varga T."/>
            <person name="Krizsan K."/>
            <person name="Foldi C."/>
            <person name="Dima B."/>
            <person name="Sanchez-Garcia M."/>
            <person name="Sanchez-Ramirez S."/>
            <person name="Szollosi G.J."/>
            <person name="Szarkandi J.G."/>
            <person name="Papp V."/>
            <person name="Albert L."/>
            <person name="Andreopoulos W."/>
            <person name="Angelini C."/>
            <person name="Antonin V."/>
            <person name="Barry K.W."/>
            <person name="Bougher N.L."/>
            <person name="Buchanan P."/>
            <person name="Buyck B."/>
            <person name="Bense V."/>
            <person name="Catcheside P."/>
            <person name="Chovatia M."/>
            <person name="Cooper J."/>
            <person name="Damon W."/>
            <person name="Desjardin D."/>
            <person name="Finy P."/>
            <person name="Geml J."/>
            <person name="Haridas S."/>
            <person name="Hughes K."/>
            <person name="Justo A."/>
            <person name="Karasinski D."/>
            <person name="Kautmanova I."/>
            <person name="Kiss B."/>
            <person name="Kocsube S."/>
            <person name="Kotiranta H."/>
            <person name="LaButti K.M."/>
            <person name="Lechner B.E."/>
            <person name="Liimatainen K."/>
            <person name="Lipzen A."/>
            <person name="Lukacs Z."/>
            <person name="Mihaltcheva S."/>
            <person name="Morgado L.N."/>
            <person name="Niskanen T."/>
            <person name="Noordeloos M.E."/>
            <person name="Ohm R.A."/>
            <person name="Ortiz-Santana B."/>
            <person name="Ovrebo C."/>
            <person name="Racz N."/>
            <person name="Riley R."/>
            <person name="Savchenko A."/>
            <person name="Shiryaev A."/>
            <person name="Soop K."/>
            <person name="Spirin V."/>
            <person name="Szebenyi C."/>
            <person name="Tomsovsky M."/>
            <person name="Tulloss R.E."/>
            <person name="Uehling J."/>
            <person name="Grigoriev I.V."/>
            <person name="Vagvolgyi C."/>
            <person name="Papp T."/>
            <person name="Martin F.M."/>
            <person name="Miettinen O."/>
            <person name="Hibbett D.S."/>
            <person name="Nagy L.G."/>
        </authorList>
    </citation>
    <scope>NUCLEOTIDE SEQUENCE [LARGE SCALE GENOMIC DNA]</scope>
    <source>
        <strain evidence="1 2">FP101781</strain>
    </source>
</reference>
<name>A0A4Y7TS04_COPMI</name>
<comment type="caution">
    <text evidence="1">The sequence shown here is derived from an EMBL/GenBank/DDBJ whole genome shotgun (WGS) entry which is preliminary data.</text>
</comment>
<dbReference type="AlphaFoldDB" id="A0A4Y7TS04"/>
<evidence type="ECO:0000313" key="2">
    <source>
        <dbReference type="Proteomes" id="UP000298030"/>
    </source>
</evidence>
<proteinExistence type="predicted"/>
<dbReference type="Proteomes" id="UP000298030">
    <property type="component" value="Unassembled WGS sequence"/>
</dbReference>
<evidence type="ECO:0000313" key="1">
    <source>
        <dbReference type="EMBL" id="TEB36967.1"/>
    </source>
</evidence>
<keyword evidence="2" id="KW-1185">Reference proteome</keyword>